<evidence type="ECO:0000256" key="8">
    <source>
        <dbReference type="ARBA" id="ARBA00022989"/>
    </source>
</evidence>
<dbReference type="eggNOG" id="arCOG01403">
    <property type="taxonomic scope" value="Archaea"/>
</dbReference>
<keyword evidence="18" id="KW-1185">Reference proteome</keyword>
<comment type="catalytic activity">
    <reaction evidence="13">
        <text>a beta-D-Man-(1-&gt;4)-beta-D-GlcNAc-(1-&gt;4)-alpha-D-GlcNAc-diphospho-di-trans,poly-cis-dolichol + GDP-alpha-D-mannose = an alpha-D-Man-(1-&gt;3)-beta-D-Man-(1-&gt;4)-beta-D-GlcNAc-(1-&gt;4)-alpha-D-GlcNAc-diphospho-di-trans,poly-cis-dolichol + GDP + H(+)</text>
        <dbReference type="Rhea" id="RHEA:29515"/>
        <dbReference type="Rhea" id="RHEA-COMP:19511"/>
        <dbReference type="Rhea" id="RHEA-COMP:19513"/>
        <dbReference type="ChEBI" id="CHEBI:15378"/>
        <dbReference type="ChEBI" id="CHEBI:57527"/>
        <dbReference type="ChEBI" id="CHEBI:58189"/>
        <dbReference type="ChEBI" id="CHEBI:58472"/>
        <dbReference type="ChEBI" id="CHEBI:132510"/>
        <dbReference type="EC" id="2.4.1.132"/>
    </reaction>
    <physiologicalReaction direction="left-to-right" evidence="13">
        <dbReference type="Rhea" id="RHEA:29516"/>
    </physiologicalReaction>
</comment>
<name>Q2FRR9_METHJ</name>
<evidence type="ECO:0000256" key="5">
    <source>
        <dbReference type="ARBA" id="ARBA00022679"/>
    </source>
</evidence>
<keyword evidence="5 17" id="KW-0808">Transferase</keyword>
<dbReference type="EC" id="2.4.1.257" evidence="3"/>
<gene>
    <name evidence="17" type="ordered locus">Mhun_3076</name>
</gene>
<evidence type="ECO:0000256" key="12">
    <source>
        <dbReference type="ARBA" id="ARBA00032874"/>
    </source>
</evidence>
<dbReference type="Gene3D" id="3.40.50.2000">
    <property type="entry name" value="Glycogen Phosphorylase B"/>
    <property type="match status" value="2"/>
</dbReference>
<dbReference type="GO" id="GO:0102704">
    <property type="term" value="F:GDP-Man:Man(2)GlcNAc(2)-PP-Dol alpha-1,6-mannosyltransferase activity"/>
    <property type="evidence" value="ECO:0007669"/>
    <property type="project" value="UniProtKB-EC"/>
</dbReference>
<dbReference type="CAZy" id="GT4">
    <property type="family name" value="Glycosyltransferase Family 4"/>
</dbReference>
<evidence type="ECO:0000259" key="16">
    <source>
        <dbReference type="Pfam" id="PF13439"/>
    </source>
</evidence>
<dbReference type="OrthoDB" id="132546at2157"/>
<keyword evidence="8" id="KW-1133">Transmembrane helix</keyword>
<dbReference type="HOGENOM" id="CLU_041001_1_0_2"/>
<evidence type="ECO:0000256" key="14">
    <source>
        <dbReference type="ARBA" id="ARBA00045104"/>
    </source>
</evidence>
<evidence type="ECO:0000256" key="1">
    <source>
        <dbReference type="ARBA" id="ARBA00004586"/>
    </source>
</evidence>
<dbReference type="EC" id="2.4.1.132" evidence="4"/>
<evidence type="ECO:0000256" key="13">
    <source>
        <dbReference type="ARBA" id="ARBA00045103"/>
    </source>
</evidence>
<feature type="domain" description="Glycosyltransferase subfamily 4-like N-terminal" evidence="16">
    <location>
        <begin position="13"/>
        <end position="178"/>
    </location>
</feature>
<dbReference type="STRING" id="323259.Mhun_3076"/>
<evidence type="ECO:0000256" key="9">
    <source>
        <dbReference type="ARBA" id="ARBA00023136"/>
    </source>
</evidence>
<evidence type="ECO:0000256" key="2">
    <source>
        <dbReference type="ARBA" id="ARBA00004922"/>
    </source>
</evidence>
<dbReference type="PANTHER" id="PTHR45918:SF1">
    <property type="entry name" value="ALPHA-1,3_1,6-MANNOSYLTRANSFERASE ALG2"/>
    <property type="match status" value="1"/>
</dbReference>
<feature type="domain" description="Glycosyl transferase family 1" evidence="15">
    <location>
        <begin position="188"/>
        <end position="333"/>
    </location>
</feature>
<dbReference type="GO" id="GO:0004378">
    <property type="term" value="F:GDP-Man:Man(1)GlcNAc(2)-PP-Dol alpha-1,3-mannosyltransferase activity"/>
    <property type="evidence" value="ECO:0007669"/>
    <property type="project" value="UniProtKB-EC"/>
</dbReference>
<dbReference type="SUPFAM" id="SSF53756">
    <property type="entry name" value="UDP-Glycosyltransferase/glycogen phosphorylase"/>
    <property type="match status" value="1"/>
</dbReference>
<protein>
    <recommendedName>
        <fullName evidence="10">GDP-Man:Man(1)GlcNAc(2)-PP-Dol alpha-1,3-mannosyltransferase</fullName>
        <ecNumber evidence="4">2.4.1.132</ecNumber>
        <ecNumber evidence="3">2.4.1.257</ecNumber>
    </recommendedName>
    <alternativeName>
        <fullName evidence="12">GDP-Man:Man(1)GlcNAc(2)-PP-dolichol mannosyltransferase</fullName>
    </alternativeName>
    <alternativeName>
        <fullName evidence="11">GDP-Man:Man(2)GlcNAc(2)-PP-Dol alpha-1,6-mannosyltransferase</fullName>
    </alternativeName>
</protein>
<keyword evidence="6" id="KW-0812">Transmembrane</keyword>
<dbReference type="EnsemblBacteria" id="ABD42763">
    <property type="protein sequence ID" value="ABD42763"/>
    <property type="gene ID" value="Mhun_3076"/>
</dbReference>
<dbReference type="InterPro" id="IPR028098">
    <property type="entry name" value="Glyco_trans_4-like_N"/>
</dbReference>
<evidence type="ECO:0000256" key="4">
    <source>
        <dbReference type="ARBA" id="ARBA00012649"/>
    </source>
</evidence>
<evidence type="ECO:0000256" key="6">
    <source>
        <dbReference type="ARBA" id="ARBA00022692"/>
    </source>
</evidence>
<comment type="pathway">
    <text evidence="2">Protein modification; protein glycosylation.</text>
</comment>
<dbReference type="AlphaFoldDB" id="Q2FRR9"/>
<dbReference type="PANTHER" id="PTHR45918">
    <property type="entry name" value="ALPHA-1,3/1,6-MANNOSYLTRANSFERASE ALG2"/>
    <property type="match status" value="1"/>
</dbReference>
<evidence type="ECO:0000313" key="17">
    <source>
        <dbReference type="EMBL" id="ABD42763.1"/>
    </source>
</evidence>
<dbReference type="Pfam" id="PF13439">
    <property type="entry name" value="Glyco_transf_4"/>
    <property type="match status" value="1"/>
</dbReference>
<reference evidence="18" key="1">
    <citation type="journal article" date="2016" name="Stand. Genomic Sci.">
        <title>Complete genome sequence of Methanospirillum hungatei type strain JF1.</title>
        <authorList>
            <person name="Gunsalus R.P."/>
            <person name="Cook L.E."/>
            <person name="Crable B."/>
            <person name="Rohlin L."/>
            <person name="McDonald E."/>
            <person name="Mouttaki H."/>
            <person name="Sieber J.R."/>
            <person name="Poweleit N."/>
            <person name="Zhou H."/>
            <person name="Lapidus A.L."/>
            <person name="Daligault H.E."/>
            <person name="Land M."/>
            <person name="Gilna P."/>
            <person name="Ivanova N."/>
            <person name="Kyrpides N."/>
            <person name="Culley D.E."/>
            <person name="McInerney M.J."/>
        </authorList>
    </citation>
    <scope>NUCLEOTIDE SEQUENCE [LARGE SCALE GENOMIC DNA]</scope>
    <source>
        <strain evidence="18">ATCC 27890 / DSM 864 / NBRC 100397 / JF-1</strain>
    </source>
</reference>
<keyword evidence="9" id="KW-0472">Membrane</keyword>
<evidence type="ECO:0000313" key="18">
    <source>
        <dbReference type="Proteomes" id="UP000001941"/>
    </source>
</evidence>
<dbReference type="EMBL" id="CP000254">
    <property type="protein sequence ID" value="ABD42763.1"/>
    <property type="molecule type" value="Genomic_DNA"/>
</dbReference>
<evidence type="ECO:0000256" key="3">
    <source>
        <dbReference type="ARBA" id="ARBA00011969"/>
    </source>
</evidence>
<evidence type="ECO:0000256" key="7">
    <source>
        <dbReference type="ARBA" id="ARBA00022824"/>
    </source>
</evidence>
<evidence type="ECO:0000256" key="10">
    <source>
        <dbReference type="ARBA" id="ARBA00032047"/>
    </source>
</evidence>
<sequence length="365" mass="41656">MKVAIFHDYFSTIGGGEKVVSNIAECLGAVVYTTDTSVLPDDLHQNQVFSLGRIPHKPFFRQMGSLIRFSMSDVSSKYDMFIFSGNWAHHASLHHSPSIFYCHTPVRVLYDQFPVFKNRIPKSLRPGFVVWSSFMRSMDQRSIKRINKIVTNSKNTYKRVLKYYNRDSSIIYPPIKTKEYYCAGYEDYWLSVNRIYPEKRIELQINAFAKMPDQKLVIVGGVGTGDHAAPYAGKIYRMASDIDNIQILGQISDKELKDLYSRCQGLICTAVDEDFGITPLEAMASGKPVIAVKEGGFLETVTSECGRFIQPNVKEIITAVKTLSKEPENYCQICKARADLFDIRFFNERIKTVVLETYEEWSDSV</sequence>
<evidence type="ECO:0000259" key="15">
    <source>
        <dbReference type="Pfam" id="PF00534"/>
    </source>
</evidence>
<comment type="catalytic activity">
    <reaction evidence="14">
        <text>an alpha-D-Man-(1-&gt;3)-beta-D-Man-(1-&gt;4)-beta-D-GlcNAc-(1-&gt;4)-alpha-D-GlcNAc-diphospho-di-trans,poly-cis-dolichol + GDP-alpha-D-mannose = an alpha-D-Man-(1-&gt;3)-[alpha-D-Man-(1-&gt;6)]-beta-D-Man-(1-&gt;4)-beta-D-GlcNAc-(1-&gt;4)-alpha-D-GlcNAc-diphospho-di-trans,poly-cis-dolichol + GDP + H(+)</text>
        <dbReference type="Rhea" id="RHEA:29519"/>
        <dbReference type="Rhea" id="RHEA-COMP:19513"/>
        <dbReference type="Rhea" id="RHEA-COMP:19515"/>
        <dbReference type="ChEBI" id="CHEBI:15378"/>
        <dbReference type="ChEBI" id="CHEBI:57527"/>
        <dbReference type="ChEBI" id="CHEBI:58189"/>
        <dbReference type="ChEBI" id="CHEBI:132510"/>
        <dbReference type="ChEBI" id="CHEBI:132511"/>
        <dbReference type="EC" id="2.4.1.257"/>
    </reaction>
    <physiologicalReaction direction="left-to-right" evidence="14">
        <dbReference type="Rhea" id="RHEA:29520"/>
    </physiologicalReaction>
</comment>
<proteinExistence type="predicted"/>
<organism evidence="17 18">
    <name type="scientific">Methanospirillum hungatei JF-1 (strain ATCC 27890 / DSM 864 / NBRC 100397 / JF-1)</name>
    <dbReference type="NCBI Taxonomy" id="323259"/>
    <lineage>
        <taxon>Archaea</taxon>
        <taxon>Methanobacteriati</taxon>
        <taxon>Methanobacteriota</taxon>
        <taxon>Stenosarchaea group</taxon>
        <taxon>Methanomicrobia</taxon>
        <taxon>Methanomicrobiales</taxon>
        <taxon>Methanospirillaceae</taxon>
        <taxon>Methanospirillum</taxon>
    </lineage>
</organism>
<dbReference type="Pfam" id="PF00534">
    <property type="entry name" value="Glycos_transf_1"/>
    <property type="match status" value="1"/>
</dbReference>
<keyword evidence="7" id="KW-0256">Endoplasmic reticulum</keyword>
<dbReference type="GeneID" id="3922334"/>
<comment type="subcellular location">
    <subcellularLocation>
        <location evidence="1">Endoplasmic reticulum membrane</location>
    </subcellularLocation>
</comment>
<evidence type="ECO:0000256" key="11">
    <source>
        <dbReference type="ARBA" id="ARBA00032333"/>
    </source>
</evidence>
<dbReference type="KEGG" id="mhu:Mhun_3076"/>
<dbReference type="GO" id="GO:0012505">
    <property type="term" value="C:endomembrane system"/>
    <property type="evidence" value="ECO:0007669"/>
    <property type="project" value="TreeGrafter"/>
</dbReference>
<dbReference type="InterPro" id="IPR001296">
    <property type="entry name" value="Glyco_trans_1"/>
</dbReference>
<accession>Q2FRR9</accession>
<dbReference type="RefSeq" id="WP_011450014.1">
    <property type="nucleotide sequence ID" value="NC_007796.1"/>
</dbReference>
<dbReference type="Proteomes" id="UP000001941">
    <property type="component" value="Chromosome"/>
</dbReference>
<dbReference type="InParanoid" id="Q2FRR9"/>
<dbReference type="InterPro" id="IPR027054">
    <property type="entry name" value="ALG2"/>
</dbReference>